<dbReference type="InterPro" id="IPR014941">
    <property type="entry name" value="FimB/Mfa2/Mfa3"/>
</dbReference>
<keyword evidence="10" id="KW-1185">Reference proteome</keyword>
<comment type="caution">
    <text evidence="9">The sequence shown here is derived from an EMBL/GenBank/DDBJ whole genome shotgun (WGS) entry which is preliminary data.</text>
</comment>
<comment type="similarity">
    <text evidence="2">Belongs to the bacteroidetes fimbrillin superfamily. FimB/Mfa2 family.</text>
</comment>
<dbReference type="AlphaFoldDB" id="A0A840D6Q4"/>
<evidence type="ECO:0000256" key="1">
    <source>
        <dbReference type="ARBA" id="ARBA00004442"/>
    </source>
</evidence>
<evidence type="ECO:0008006" key="11">
    <source>
        <dbReference type="Google" id="ProtNLM"/>
    </source>
</evidence>
<protein>
    <recommendedName>
        <fullName evidence="11">FimB/Mfa2 family fimbrial subunit</fullName>
    </recommendedName>
</protein>
<evidence type="ECO:0000313" key="10">
    <source>
        <dbReference type="Proteomes" id="UP000560658"/>
    </source>
</evidence>
<evidence type="ECO:0000256" key="3">
    <source>
        <dbReference type="ARBA" id="ARBA00022729"/>
    </source>
</evidence>
<dbReference type="PROSITE" id="PS51257">
    <property type="entry name" value="PROKAR_LIPOPROTEIN"/>
    <property type="match status" value="1"/>
</dbReference>
<dbReference type="EMBL" id="JACIER010000008">
    <property type="protein sequence ID" value="MBB4044335.1"/>
    <property type="molecule type" value="Genomic_DNA"/>
</dbReference>
<proteinExistence type="inferred from homology"/>
<keyword evidence="7" id="KW-0449">Lipoprotein</keyword>
<keyword evidence="4" id="KW-0472">Membrane</keyword>
<gene>
    <name evidence="9" type="ORF">GGR06_002129</name>
</gene>
<keyword evidence="5" id="KW-0564">Palmitate</keyword>
<dbReference type="Pfam" id="PF08842">
    <property type="entry name" value="Mfa2"/>
    <property type="match status" value="1"/>
</dbReference>
<dbReference type="GO" id="GO:0009279">
    <property type="term" value="C:cell outer membrane"/>
    <property type="evidence" value="ECO:0007669"/>
    <property type="project" value="UniProtKB-SubCell"/>
</dbReference>
<comment type="subcellular location">
    <subcellularLocation>
        <location evidence="1">Cell outer membrane</location>
    </subcellularLocation>
</comment>
<evidence type="ECO:0000256" key="6">
    <source>
        <dbReference type="ARBA" id="ARBA00023237"/>
    </source>
</evidence>
<sequence>MKRFTYIPFLSALLSIVLLSSCFHNDFIECGPNVRIYFTCEASQGKASEIDRIDVFVYDIKGTFIGQYTDENVQFTPEYFISVPLEAGEYTFVAWVNLRDCYKYDHCIENMSKLPESELYLHKDPNNVASTVPHPLFFSDEKEAIVTGRIYQNFVLPLVRNTNTINLTTTGLPPFNEEFIFTISDCNGNYNFDNSFASETEEIHYITNCVKDEKAQLSGTLNVMRLAAERKFPVLRLTAGRMREIPFEANLIDLILKMQEKNPSFTFENTFEYNIVLKFDTNMDITVIINGWELNEDIADI</sequence>
<feature type="chain" id="PRO_5033037772" description="FimB/Mfa2 family fimbrial subunit" evidence="8">
    <location>
        <begin position="26"/>
        <end position="301"/>
    </location>
</feature>
<evidence type="ECO:0000256" key="7">
    <source>
        <dbReference type="ARBA" id="ARBA00023288"/>
    </source>
</evidence>
<feature type="signal peptide" evidence="8">
    <location>
        <begin position="1"/>
        <end position="25"/>
    </location>
</feature>
<evidence type="ECO:0000256" key="2">
    <source>
        <dbReference type="ARBA" id="ARBA00007248"/>
    </source>
</evidence>
<dbReference type="RefSeq" id="WP_081741415.1">
    <property type="nucleotide sequence ID" value="NZ_JACIER010000008.1"/>
</dbReference>
<keyword evidence="6" id="KW-0998">Cell outer membrane</keyword>
<dbReference type="Proteomes" id="UP000560658">
    <property type="component" value="Unassembled WGS sequence"/>
</dbReference>
<name>A0A840D6Q4_9BACE</name>
<accession>A0A840D6Q4</accession>
<dbReference type="Gene3D" id="2.60.40.2090">
    <property type="match status" value="1"/>
</dbReference>
<dbReference type="Gene3D" id="2.60.40.2100">
    <property type="match status" value="1"/>
</dbReference>
<reference evidence="9" key="1">
    <citation type="submission" date="2020-08" db="EMBL/GenBank/DDBJ databases">
        <title>Genomic Encyclopedia of Type Strains, Phase IV (KMG-IV): sequencing the most valuable type-strain genomes for metagenomic binning, comparative biology and taxonomic classification.</title>
        <authorList>
            <person name="Goeker M."/>
        </authorList>
    </citation>
    <scope>NUCLEOTIDE SEQUENCE [LARGE SCALE GENOMIC DNA]</scope>
    <source>
        <strain evidence="9">DSM 105720</strain>
    </source>
</reference>
<organism evidence="9 10">
    <name type="scientific">Bacteroides reticulotermitis</name>
    <dbReference type="NCBI Taxonomy" id="1133319"/>
    <lineage>
        <taxon>Bacteria</taxon>
        <taxon>Pseudomonadati</taxon>
        <taxon>Bacteroidota</taxon>
        <taxon>Bacteroidia</taxon>
        <taxon>Bacteroidales</taxon>
        <taxon>Bacteroidaceae</taxon>
        <taxon>Bacteroides</taxon>
    </lineage>
</organism>
<keyword evidence="3 8" id="KW-0732">Signal</keyword>
<evidence type="ECO:0000256" key="8">
    <source>
        <dbReference type="SAM" id="SignalP"/>
    </source>
</evidence>
<evidence type="ECO:0000256" key="4">
    <source>
        <dbReference type="ARBA" id="ARBA00023136"/>
    </source>
</evidence>
<evidence type="ECO:0000256" key="5">
    <source>
        <dbReference type="ARBA" id="ARBA00023139"/>
    </source>
</evidence>
<evidence type="ECO:0000313" key="9">
    <source>
        <dbReference type="EMBL" id="MBB4044335.1"/>
    </source>
</evidence>